<evidence type="ECO:0000259" key="9">
    <source>
        <dbReference type="Pfam" id="PF05730"/>
    </source>
</evidence>
<comment type="similarity">
    <text evidence="3">Belongs to the RBT5 family.</text>
</comment>
<evidence type="ECO:0000256" key="8">
    <source>
        <dbReference type="ARBA" id="ARBA00023288"/>
    </source>
</evidence>
<comment type="caution">
    <text evidence="10">The sequence shown here is derived from an EMBL/GenBank/DDBJ whole genome shotgun (WGS) entry which is preliminary data.</text>
</comment>
<reference evidence="10 11" key="1">
    <citation type="submission" date="2013-03" db="EMBL/GenBank/DDBJ databases">
        <title>The Genome Sequence of Capronia epimyces CBS 606.96.</title>
        <authorList>
            <consortium name="The Broad Institute Genomics Platform"/>
            <person name="Cuomo C."/>
            <person name="de Hoog S."/>
            <person name="Gorbushina A."/>
            <person name="Walker B."/>
            <person name="Young S.K."/>
            <person name="Zeng Q."/>
            <person name="Gargeya S."/>
            <person name="Fitzgerald M."/>
            <person name="Haas B."/>
            <person name="Abouelleil A."/>
            <person name="Allen A.W."/>
            <person name="Alvarado L."/>
            <person name="Arachchi H.M."/>
            <person name="Berlin A.M."/>
            <person name="Chapman S.B."/>
            <person name="Gainer-Dewar J."/>
            <person name="Goldberg J."/>
            <person name="Griggs A."/>
            <person name="Gujja S."/>
            <person name="Hansen M."/>
            <person name="Howarth C."/>
            <person name="Imamovic A."/>
            <person name="Ireland A."/>
            <person name="Larimer J."/>
            <person name="McCowan C."/>
            <person name="Murphy C."/>
            <person name="Pearson M."/>
            <person name="Poon T.W."/>
            <person name="Priest M."/>
            <person name="Roberts A."/>
            <person name="Saif S."/>
            <person name="Shea T."/>
            <person name="Sisk P."/>
            <person name="Sykes S."/>
            <person name="Wortman J."/>
            <person name="Nusbaum C."/>
            <person name="Birren B."/>
        </authorList>
    </citation>
    <scope>NUCLEOTIDE SEQUENCE [LARGE SCALE GENOMIC DNA]</scope>
    <source>
        <strain evidence="10 11">CBS 606.96</strain>
    </source>
</reference>
<keyword evidence="8" id="KW-0449">Lipoprotein</keyword>
<keyword evidence="4" id="KW-0964">Secreted</keyword>
<protein>
    <recommendedName>
        <fullName evidence="9">CFEM domain-containing protein</fullName>
    </recommendedName>
</protein>
<evidence type="ECO:0000313" key="11">
    <source>
        <dbReference type="Proteomes" id="UP000019478"/>
    </source>
</evidence>
<evidence type="ECO:0000256" key="6">
    <source>
        <dbReference type="ARBA" id="ARBA00022729"/>
    </source>
</evidence>
<evidence type="ECO:0000256" key="2">
    <source>
        <dbReference type="ARBA" id="ARBA00004613"/>
    </source>
</evidence>
<evidence type="ECO:0000256" key="1">
    <source>
        <dbReference type="ARBA" id="ARBA00004589"/>
    </source>
</evidence>
<feature type="domain" description="CFEM" evidence="9">
    <location>
        <begin position="31"/>
        <end position="94"/>
    </location>
</feature>
<dbReference type="Proteomes" id="UP000019478">
    <property type="component" value="Unassembled WGS sequence"/>
</dbReference>
<dbReference type="Pfam" id="PF05730">
    <property type="entry name" value="CFEM"/>
    <property type="match status" value="1"/>
</dbReference>
<dbReference type="HOGENOM" id="CLU_1562692_0_0_1"/>
<organism evidence="10 11">
    <name type="scientific">Capronia epimyces CBS 606.96</name>
    <dbReference type="NCBI Taxonomy" id="1182542"/>
    <lineage>
        <taxon>Eukaryota</taxon>
        <taxon>Fungi</taxon>
        <taxon>Dikarya</taxon>
        <taxon>Ascomycota</taxon>
        <taxon>Pezizomycotina</taxon>
        <taxon>Eurotiomycetes</taxon>
        <taxon>Chaetothyriomycetidae</taxon>
        <taxon>Chaetothyriales</taxon>
        <taxon>Herpotrichiellaceae</taxon>
        <taxon>Capronia</taxon>
    </lineage>
</organism>
<evidence type="ECO:0000256" key="5">
    <source>
        <dbReference type="ARBA" id="ARBA00022622"/>
    </source>
</evidence>
<gene>
    <name evidence="10" type="ORF">A1O3_08512</name>
</gene>
<dbReference type="EMBL" id="AMGY01000008">
    <property type="protein sequence ID" value="EXJ79011.1"/>
    <property type="molecule type" value="Genomic_DNA"/>
</dbReference>
<accession>W9XPV7</accession>
<evidence type="ECO:0000256" key="7">
    <source>
        <dbReference type="ARBA" id="ARBA00023157"/>
    </source>
</evidence>
<keyword evidence="7" id="KW-1015">Disulfide bond</keyword>
<keyword evidence="5" id="KW-0336">GPI-anchor</keyword>
<keyword evidence="5" id="KW-0325">Glycoprotein</keyword>
<dbReference type="InterPro" id="IPR008427">
    <property type="entry name" value="Extracellular_membr_CFEM_dom"/>
</dbReference>
<proteinExistence type="inferred from homology"/>
<dbReference type="OrthoDB" id="4160397at2759"/>
<dbReference type="RefSeq" id="XP_007736799.1">
    <property type="nucleotide sequence ID" value="XM_007738609.1"/>
</dbReference>
<dbReference type="STRING" id="1182542.W9XPV7"/>
<evidence type="ECO:0000256" key="4">
    <source>
        <dbReference type="ARBA" id="ARBA00022525"/>
    </source>
</evidence>
<dbReference type="GO" id="GO:0005576">
    <property type="term" value="C:extracellular region"/>
    <property type="evidence" value="ECO:0007669"/>
    <property type="project" value="UniProtKB-SubCell"/>
</dbReference>
<keyword evidence="11" id="KW-1185">Reference proteome</keyword>
<sequence>MYLSEPFIVAGYLLVASLRIVTAQYTGWGLLPACAQQCFSDALLIGASNCGKPNVDKSQLRACICTDCEYTETVRTCFETSPACGGSANTAAVLSLNSGIFCNGSVYAEVRMWAGSLIWNSGSENSKPATVTLFQLPTACGLTSTAVSGKRDIVNTGSIGLWVPVKASSRP</sequence>
<comment type="subcellular location">
    <subcellularLocation>
        <location evidence="1">Membrane</location>
        <topology evidence="1">Lipid-anchor</topology>
        <topology evidence="1">GPI-anchor</topology>
    </subcellularLocation>
    <subcellularLocation>
        <location evidence="2">Secreted</location>
    </subcellularLocation>
</comment>
<dbReference type="GO" id="GO:0098552">
    <property type="term" value="C:side of membrane"/>
    <property type="evidence" value="ECO:0007669"/>
    <property type="project" value="UniProtKB-KW"/>
</dbReference>
<keyword evidence="6" id="KW-0732">Signal</keyword>
<keyword evidence="5" id="KW-0472">Membrane</keyword>
<dbReference type="GeneID" id="19172599"/>
<name>W9XPV7_9EURO</name>
<evidence type="ECO:0000313" key="10">
    <source>
        <dbReference type="EMBL" id="EXJ79011.1"/>
    </source>
</evidence>
<dbReference type="AlphaFoldDB" id="W9XPV7"/>
<evidence type="ECO:0000256" key="3">
    <source>
        <dbReference type="ARBA" id="ARBA00010031"/>
    </source>
</evidence>